<proteinExistence type="predicted"/>
<keyword evidence="3" id="KW-1185">Reference proteome</keyword>
<name>A0A9D4LW38_DREPO</name>
<sequence>MRSIGSSPHLPTIQLCSTILSFLLSILHSGTLISGKLTPRVSIDTEVEYGRNVTLRCVLPRSLVFYVTNANTVITTIGGINSYGECYYTDSSLKDKYNITAIPIGGLLTIINLENSKYGTYNCSDAFNARNSEGIDVFPVKRGKHNRGYSCKSLPYVMLFAAIYALS</sequence>
<comment type="caution">
    <text evidence="2">The sequence shown here is derived from an EMBL/GenBank/DDBJ whole genome shotgun (WGS) entry which is preliminary data.</text>
</comment>
<evidence type="ECO:0008006" key="4">
    <source>
        <dbReference type="Google" id="ProtNLM"/>
    </source>
</evidence>
<accession>A0A9D4LW38</accession>
<dbReference type="Proteomes" id="UP000828390">
    <property type="component" value="Unassembled WGS sequence"/>
</dbReference>
<evidence type="ECO:0000256" key="1">
    <source>
        <dbReference type="SAM" id="SignalP"/>
    </source>
</evidence>
<keyword evidence="1" id="KW-0732">Signal</keyword>
<gene>
    <name evidence="2" type="ORF">DPMN_029239</name>
</gene>
<dbReference type="EMBL" id="JAIWYP010000002">
    <property type="protein sequence ID" value="KAH3866182.1"/>
    <property type="molecule type" value="Genomic_DNA"/>
</dbReference>
<reference evidence="2" key="1">
    <citation type="journal article" date="2019" name="bioRxiv">
        <title>The Genome of the Zebra Mussel, Dreissena polymorpha: A Resource for Invasive Species Research.</title>
        <authorList>
            <person name="McCartney M.A."/>
            <person name="Auch B."/>
            <person name="Kono T."/>
            <person name="Mallez S."/>
            <person name="Zhang Y."/>
            <person name="Obille A."/>
            <person name="Becker A."/>
            <person name="Abrahante J.E."/>
            <person name="Garbe J."/>
            <person name="Badalamenti J.P."/>
            <person name="Herman A."/>
            <person name="Mangelson H."/>
            <person name="Liachko I."/>
            <person name="Sullivan S."/>
            <person name="Sone E.D."/>
            <person name="Koren S."/>
            <person name="Silverstein K.A.T."/>
            <person name="Beckman K.B."/>
            <person name="Gohl D.M."/>
        </authorList>
    </citation>
    <scope>NUCLEOTIDE SEQUENCE</scope>
    <source>
        <strain evidence="2">Duluth1</strain>
        <tissue evidence="2">Whole animal</tissue>
    </source>
</reference>
<dbReference type="InterPro" id="IPR036179">
    <property type="entry name" value="Ig-like_dom_sf"/>
</dbReference>
<feature type="signal peptide" evidence="1">
    <location>
        <begin position="1"/>
        <end position="29"/>
    </location>
</feature>
<organism evidence="2 3">
    <name type="scientific">Dreissena polymorpha</name>
    <name type="common">Zebra mussel</name>
    <name type="synonym">Mytilus polymorpha</name>
    <dbReference type="NCBI Taxonomy" id="45954"/>
    <lineage>
        <taxon>Eukaryota</taxon>
        <taxon>Metazoa</taxon>
        <taxon>Spiralia</taxon>
        <taxon>Lophotrochozoa</taxon>
        <taxon>Mollusca</taxon>
        <taxon>Bivalvia</taxon>
        <taxon>Autobranchia</taxon>
        <taxon>Heteroconchia</taxon>
        <taxon>Euheterodonta</taxon>
        <taxon>Imparidentia</taxon>
        <taxon>Neoheterodontei</taxon>
        <taxon>Myida</taxon>
        <taxon>Dreissenoidea</taxon>
        <taxon>Dreissenidae</taxon>
        <taxon>Dreissena</taxon>
    </lineage>
</organism>
<evidence type="ECO:0000313" key="3">
    <source>
        <dbReference type="Proteomes" id="UP000828390"/>
    </source>
</evidence>
<dbReference type="SUPFAM" id="SSF48726">
    <property type="entry name" value="Immunoglobulin"/>
    <property type="match status" value="1"/>
</dbReference>
<evidence type="ECO:0000313" key="2">
    <source>
        <dbReference type="EMBL" id="KAH3866182.1"/>
    </source>
</evidence>
<dbReference type="AlphaFoldDB" id="A0A9D4LW38"/>
<feature type="chain" id="PRO_5038461653" description="Immunoglobulin subtype domain-containing protein" evidence="1">
    <location>
        <begin position="30"/>
        <end position="167"/>
    </location>
</feature>
<reference evidence="2" key="2">
    <citation type="submission" date="2020-11" db="EMBL/GenBank/DDBJ databases">
        <authorList>
            <person name="McCartney M.A."/>
            <person name="Auch B."/>
            <person name="Kono T."/>
            <person name="Mallez S."/>
            <person name="Becker A."/>
            <person name="Gohl D.M."/>
            <person name="Silverstein K.A.T."/>
            <person name="Koren S."/>
            <person name="Bechman K.B."/>
            <person name="Herman A."/>
            <person name="Abrahante J.E."/>
            <person name="Garbe J."/>
        </authorList>
    </citation>
    <scope>NUCLEOTIDE SEQUENCE</scope>
    <source>
        <strain evidence="2">Duluth1</strain>
        <tissue evidence="2">Whole animal</tissue>
    </source>
</reference>
<protein>
    <recommendedName>
        <fullName evidence="4">Immunoglobulin subtype domain-containing protein</fullName>
    </recommendedName>
</protein>